<evidence type="ECO:0000256" key="3">
    <source>
        <dbReference type="PIRNR" id="PIRNR000948"/>
    </source>
</evidence>
<evidence type="ECO:0000256" key="4">
    <source>
        <dbReference type="PIRSR" id="PIRSR000948-1"/>
    </source>
</evidence>
<accession>A0A067M918</accession>
<dbReference type="PANTHER" id="PTHR10340:SF27">
    <property type="entry name" value="ACL091CP"/>
    <property type="match status" value="1"/>
</dbReference>
<comment type="cofactor">
    <cofactor evidence="4">
        <name>Zn(2+)</name>
        <dbReference type="ChEBI" id="CHEBI:29105"/>
    </cofactor>
    <text evidence="4">Binds 2 Zn(2+) ions per subunit.</text>
</comment>
<feature type="binding site" evidence="4">
    <location>
        <position position="364"/>
    </location>
    <ligand>
        <name>Zn(2+)</name>
        <dbReference type="ChEBI" id="CHEBI:29105"/>
        <label>2</label>
    </ligand>
</feature>
<dbReference type="HOGENOM" id="CLU_014743_2_1_1"/>
<feature type="disulfide bond" evidence="5">
    <location>
        <begin position="266"/>
        <end position="290"/>
    </location>
</feature>
<feature type="binding site" evidence="4">
    <location>
        <position position="518"/>
    </location>
    <ligand>
        <name>Zn(2+)</name>
        <dbReference type="ChEBI" id="CHEBI:29105"/>
        <label>1</label>
    </ligand>
</feature>
<dbReference type="AlphaFoldDB" id="A0A067M918"/>
<dbReference type="PIRSF" id="PIRSF000948">
    <property type="entry name" value="Sphingomy_PDE"/>
    <property type="match status" value="1"/>
</dbReference>
<feature type="binding site" evidence="4">
    <location>
        <position position="323"/>
    </location>
    <ligand>
        <name>Zn(2+)</name>
        <dbReference type="ChEBI" id="CHEBI:29105"/>
        <label>2</label>
    </ligand>
</feature>
<evidence type="ECO:0000313" key="9">
    <source>
        <dbReference type="Proteomes" id="UP000027195"/>
    </source>
</evidence>
<keyword evidence="4" id="KW-0479">Metal-binding</keyword>
<gene>
    <name evidence="8" type="ORF">BOTBODRAFT_139280</name>
</gene>
<feature type="binding site" evidence="4">
    <location>
        <position position="245"/>
    </location>
    <ligand>
        <name>Zn(2+)</name>
        <dbReference type="ChEBI" id="CHEBI:29105"/>
        <label>1</label>
    </ligand>
</feature>
<comment type="function">
    <text evidence="3">Converts sphingomyelin to ceramide.</text>
</comment>
<feature type="binding site" evidence="4">
    <location>
        <position position="247"/>
    </location>
    <ligand>
        <name>Zn(2+)</name>
        <dbReference type="ChEBI" id="CHEBI:29105"/>
        <label>1</label>
    </ligand>
</feature>
<evidence type="ECO:0000313" key="8">
    <source>
        <dbReference type="EMBL" id="KDQ08091.1"/>
    </source>
</evidence>
<keyword evidence="2" id="KW-0325">Glycoprotein</keyword>
<organism evidence="8 9">
    <name type="scientific">Botryobasidium botryosum (strain FD-172 SS1)</name>
    <dbReference type="NCBI Taxonomy" id="930990"/>
    <lineage>
        <taxon>Eukaryota</taxon>
        <taxon>Fungi</taxon>
        <taxon>Dikarya</taxon>
        <taxon>Basidiomycota</taxon>
        <taxon>Agaricomycotina</taxon>
        <taxon>Agaricomycetes</taxon>
        <taxon>Cantharellales</taxon>
        <taxon>Botryobasidiaceae</taxon>
        <taxon>Botryobasidium</taxon>
    </lineage>
</organism>
<sequence>MTPIMRGLGAARCATWAVLPALALAALGPPTYTAPPFPTSAFSSYYVAPTGTQQAQPVIVDPVSGKTYEPELTDPNTIPQQASIPPLPLPSGILDSSEYLRSLALAQILAIANSSAPAWKDSCTKCLAGTSVAKSLAAVAPSEIPTLAIELCEKLQFSSSCNVTFSILNYGALVAQLLQMADVAGLDGQNICNYIFNGLCPAPSASPLGDLSLWFSKPKPSDANEWVQRRRTQAGQRLKVLHLSDVHLDPRYSTGSEVNCTSSLCCRNPSSSQGVAHVQFPAPYYGAYKCDSPLALVMAAFQSIPNLTDTQATGFAWSIYTGDLVSHDPNNQLSQDYVTYTETVVYEQMKRYLGSGPLYAALGNHDTYPAHLDIPHAGLPDDIENEFSWNYEHLSTLWEQEQWISPNEAEQARAHYAGYSVKRQDGLRIITLNTDFWYPDNYFAYINMTNPDISGMLRFLTDELQAAEDAQERAWIVGHVLTGWDGSNGLPNPTNLFYQIVDRFSPHVIAGIFFGHTHEDMFSIYYANNATTISAATAQTVAWIGPSIVTLGNLNTGFRMYEVDSETFEILDAHTWYSDASSFSTLDHEGPGPTWKYEYSARDAYGGGINWPSDAPLNATWWHKVTERMEADPSLVQKFTTYQGKLSQLTPACTSADCVKQKICYMRSGSVPISRQNCQTPQ</sequence>
<evidence type="ECO:0000256" key="5">
    <source>
        <dbReference type="PIRSR" id="PIRSR000948-2"/>
    </source>
</evidence>
<dbReference type="OrthoDB" id="282973at2759"/>
<feature type="signal peptide" evidence="6">
    <location>
        <begin position="1"/>
        <end position="33"/>
    </location>
</feature>
<feature type="disulfide bond" evidence="5">
    <location>
        <begin position="260"/>
        <end position="265"/>
    </location>
</feature>
<dbReference type="CDD" id="cd00842">
    <property type="entry name" value="MPP_ASMase"/>
    <property type="match status" value="1"/>
</dbReference>
<dbReference type="InterPro" id="IPR011160">
    <property type="entry name" value="Sphingomy_PDE"/>
</dbReference>
<protein>
    <recommendedName>
        <fullName evidence="3">Sphingomyelin phosphodiesterase</fullName>
    </recommendedName>
</protein>
<keyword evidence="1 3" id="KW-0378">Hydrolase</keyword>
<dbReference type="Gene3D" id="3.60.21.10">
    <property type="match status" value="1"/>
</dbReference>
<comment type="similarity">
    <text evidence="3">Belongs to the acid sphingomyelinase family.</text>
</comment>
<feature type="domain" description="Calcineurin-like phosphoesterase" evidence="7">
    <location>
        <begin position="238"/>
        <end position="519"/>
    </location>
</feature>
<dbReference type="InParanoid" id="A0A067M918"/>
<reference evidence="9" key="1">
    <citation type="journal article" date="2014" name="Proc. Natl. Acad. Sci. U.S.A.">
        <title>Extensive sampling of basidiomycete genomes demonstrates inadequacy of the white-rot/brown-rot paradigm for wood decay fungi.</title>
        <authorList>
            <person name="Riley R."/>
            <person name="Salamov A.A."/>
            <person name="Brown D.W."/>
            <person name="Nagy L.G."/>
            <person name="Floudas D."/>
            <person name="Held B.W."/>
            <person name="Levasseur A."/>
            <person name="Lombard V."/>
            <person name="Morin E."/>
            <person name="Otillar R."/>
            <person name="Lindquist E.A."/>
            <person name="Sun H."/>
            <person name="LaButti K.M."/>
            <person name="Schmutz J."/>
            <person name="Jabbour D."/>
            <person name="Luo H."/>
            <person name="Baker S.E."/>
            <person name="Pisabarro A.G."/>
            <person name="Walton J.D."/>
            <person name="Blanchette R.A."/>
            <person name="Henrissat B."/>
            <person name="Martin F."/>
            <person name="Cullen D."/>
            <person name="Hibbett D.S."/>
            <person name="Grigoriev I.V."/>
        </authorList>
    </citation>
    <scope>NUCLEOTIDE SEQUENCE [LARGE SCALE GENOMIC DNA]</scope>
    <source>
        <strain evidence="9">FD-172 SS1</strain>
    </source>
</reference>
<keyword evidence="6" id="KW-0732">Signal</keyword>
<dbReference type="GO" id="GO:0005615">
    <property type="term" value="C:extracellular space"/>
    <property type="evidence" value="ECO:0007669"/>
    <property type="project" value="TreeGrafter"/>
</dbReference>
<keyword evidence="4" id="KW-0862">Zinc</keyword>
<dbReference type="InterPro" id="IPR004843">
    <property type="entry name" value="Calcineurin-like_PHP"/>
</dbReference>
<feature type="disulfide bond" evidence="5">
    <location>
        <begin position="123"/>
        <end position="200"/>
    </location>
</feature>
<dbReference type="EMBL" id="KL198095">
    <property type="protein sequence ID" value="KDQ08091.1"/>
    <property type="molecule type" value="Genomic_DNA"/>
</dbReference>
<feature type="binding site" evidence="4">
    <location>
        <position position="479"/>
    </location>
    <ligand>
        <name>Zn(2+)</name>
        <dbReference type="ChEBI" id="CHEBI:29105"/>
        <label>2</label>
    </ligand>
</feature>
<dbReference type="InterPro" id="IPR041805">
    <property type="entry name" value="ASMase/PPN1_MPP"/>
</dbReference>
<keyword evidence="9" id="KW-1185">Reference proteome</keyword>
<dbReference type="GO" id="GO:0016798">
    <property type="term" value="F:hydrolase activity, acting on glycosyl bonds"/>
    <property type="evidence" value="ECO:0007669"/>
    <property type="project" value="UniProtKB-KW"/>
</dbReference>
<evidence type="ECO:0000256" key="2">
    <source>
        <dbReference type="ARBA" id="ARBA00023180"/>
    </source>
</evidence>
<dbReference type="GO" id="GO:0004767">
    <property type="term" value="F:sphingomyelin phosphodiesterase activity"/>
    <property type="evidence" value="ECO:0007669"/>
    <property type="project" value="UniProtKB-UniRule"/>
</dbReference>
<dbReference type="GO" id="GO:0046872">
    <property type="term" value="F:metal ion binding"/>
    <property type="evidence" value="ECO:0007669"/>
    <property type="project" value="UniProtKB-KW"/>
</dbReference>
<dbReference type="SUPFAM" id="SSF56300">
    <property type="entry name" value="Metallo-dependent phosphatases"/>
    <property type="match status" value="1"/>
</dbReference>
<evidence type="ECO:0000256" key="1">
    <source>
        <dbReference type="ARBA" id="ARBA00022801"/>
    </source>
</evidence>
<name>A0A067M918_BOTB1</name>
<dbReference type="GO" id="GO:0006685">
    <property type="term" value="P:sphingomyelin catabolic process"/>
    <property type="evidence" value="ECO:0007669"/>
    <property type="project" value="UniProtKB-UniRule"/>
</dbReference>
<keyword evidence="3" id="KW-0326">Glycosidase</keyword>
<feature type="binding site" evidence="4">
    <location>
        <position position="516"/>
    </location>
    <ligand>
        <name>Zn(2+)</name>
        <dbReference type="ChEBI" id="CHEBI:29105"/>
        <label>2</label>
    </ligand>
</feature>
<proteinExistence type="inferred from homology"/>
<feature type="disulfide bond" evidence="5">
    <location>
        <begin position="664"/>
        <end position="678"/>
    </location>
</feature>
<evidence type="ECO:0000259" key="7">
    <source>
        <dbReference type="Pfam" id="PF00149"/>
    </source>
</evidence>
<dbReference type="STRING" id="930990.A0A067M918"/>
<dbReference type="GO" id="GO:0016020">
    <property type="term" value="C:membrane"/>
    <property type="evidence" value="ECO:0007669"/>
    <property type="project" value="GOC"/>
</dbReference>
<dbReference type="Proteomes" id="UP000027195">
    <property type="component" value="Unassembled WGS sequence"/>
</dbReference>
<feature type="binding site" evidence="4">
    <location>
        <position position="323"/>
    </location>
    <ligand>
        <name>Zn(2+)</name>
        <dbReference type="ChEBI" id="CHEBI:29105"/>
        <label>1</label>
    </ligand>
</feature>
<feature type="disulfide bond" evidence="5">
    <location>
        <begin position="126"/>
        <end position="192"/>
    </location>
</feature>
<dbReference type="PANTHER" id="PTHR10340">
    <property type="entry name" value="SPHINGOMYELIN PHOSPHODIESTERASE"/>
    <property type="match status" value="1"/>
</dbReference>
<dbReference type="Pfam" id="PF00149">
    <property type="entry name" value="Metallophos"/>
    <property type="match status" value="1"/>
</dbReference>
<keyword evidence="5" id="KW-1015">Disulfide bond</keyword>
<feature type="chain" id="PRO_5001641103" description="Sphingomyelin phosphodiesterase" evidence="6">
    <location>
        <begin position="34"/>
        <end position="682"/>
    </location>
</feature>
<evidence type="ECO:0000256" key="6">
    <source>
        <dbReference type="SAM" id="SignalP"/>
    </source>
</evidence>
<dbReference type="InterPro" id="IPR029052">
    <property type="entry name" value="Metallo-depent_PP-like"/>
</dbReference>